<dbReference type="Proteomes" id="UP000567922">
    <property type="component" value="Unassembled WGS sequence"/>
</dbReference>
<keyword evidence="1" id="KW-0472">Membrane</keyword>
<evidence type="ECO:0000313" key="3">
    <source>
        <dbReference type="EMBL" id="MBB3038056.1"/>
    </source>
</evidence>
<accession>A0A839RPW1</accession>
<name>A0A839RPW1_9ACTN</name>
<dbReference type="RefSeq" id="WP_232322940.1">
    <property type="nucleotide sequence ID" value="NZ_BDDI01000006.1"/>
</dbReference>
<organism evidence="3 4">
    <name type="scientific">Hoyosella altamirensis</name>
    <dbReference type="NCBI Taxonomy" id="616997"/>
    <lineage>
        <taxon>Bacteria</taxon>
        <taxon>Bacillati</taxon>
        <taxon>Actinomycetota</taxon>
        <taxon>Actinomycetes</taxon>
        <taxon>Mycobacteriales</taxon>
        <taxon>Hoyosellaceae</taxon>
        <taxon>Hoyosella</taxon>
    </lineage>
</organism>
<dbReference type="Pfam" id="PF10756">
    <property type="entry name" value="bPH_6"/>
    <property type="match status" value="1"/>
</dbReference>
<reference evidence="3 4" key="1">
    <citation type="submission" date="2020-08" db="EMBL/GenBank/DDBJ databases">
        <title>Sequencing the genomes of 1000 actinobacteria strains.</title>
        <authorList>
            <person name="Klenk H.-P."/>
        </authorList>
    </citation>
    <scope>NUCLEOTIDE SEQUENCE [LARGE SCALE GENOMIC DNA]</scope>
    <source>
        <strain evidence="3 4">DSM 45258</strain>
    </source>
</reference>
<protein>
    <recommendedName>
        <fullName evidence="2">Low molecular weight protein antigen 6 PH domain-containing protein</fullName>
    </recommendedName>
</protein>
<sequence>MDNKPGFPQGVEELEWSPRPAALGVAAAGGITLSAVAVVLRAEPVGLFFTGLAALLLLGIAVAGSVARPRLAVRKPEDSDNPLLVFRSFLGKQHTLGESEIERVHIVRYPRWGRRVPMLEIELAPPSDRLIILSRWDLGTEPLDVAHALARHGVRSVDISPGADG</sequence>
<keyword evidence="1" id="KW-0812">Transmembrane</keyword>
<feature type="transmembrane region" description="Helical" evidence="1">
    <location>
        <begin position="21"/>
        <end position="40"/>
    </location>
</feature>
<comment type="caution">
    <text evidence="3">The sequence shown here is derived from an EMBL/GenBank/DDBJ whole genome shotgun (WGS) entry which is preliminary data.</text>
</comment>
<evidence type="ECO:0000256" key="1">
    <source>
        <dbReference type="SAM" id="Phobius"/>
    </source>
</evidence>
<feature type="domain" description="Low molecular weight protein antigen 6 PH" evidence="2">
    <location>
        <begin position="87"/>
        <end position="153"/>
    </location>
</feature>
<dbReference type="InterPro" id="IPR019692">
    <property type="entry name" value="CFP-6_PH"/>
</dbReference>
<feature type="transmembrane region" description="Helical" evidence="1">
    <location>
        <begin position="46"/>
        <end position="67"/>
    </location>
</feature>
<gene>
    <name evidence="3" type="ORF">FHU29_002505</name>
</gene>
<dbReference type="EMBL" id="JACHWS010000002">
    <property type="protein sequence ID" value="MBB3038056.1"/>
    <property type="molecule type" value="Genomic_DNA"/>
</dbReference>
<keyword evidence="4" id="KW-1185">Reference proteome</keyword>
<evidence type="ECO:0000259" key="2">
    <source>
        <dbReference type="Pfam" id="PF10756"/>
    </source>
</evidence>
<evidence type="ECO:0000313" key="4">
    <source>
        <dbReference type="Proteomes" id="UP000567922"/>
    </source>
</evidence>
<dbReference type="AlphaFoldDB" id="A0A839RPW1"/>
<proteinExistence type="predicted"/>
<keyword evidence="1" id="KW-1133">Transmembrane helix</keyword>